<protein>
    <submittedName>
        <fullName evidence="2">Xylose isomerase domain-containing protein TIM barrel</fullName>
    </submittedName>
</protein>
<dbReference type="Gene3D" id="3.20.20.150">
    <property type="entry name" value="Divalent-metal-dependent TIM barrel enzymes"/>
    <property type="match status" value="1"/>
</dbReference>
<evidence type="ECO:0000313" key="2">
    <source>
        <dbReference type="EMBL" id="AHG93149.1"/>
    </source>
</evidence>
<dbReference type="HOGENOM" id="CLU_085355_0_0_0"/>
<keyword evidence="2" id="KW-0413">Isomerase</keyword>
<reference evidence="2 3" key="1">
    <citation type="journal article" date="2014" name="Genome Announc.">
        <title>Genome Sequence and Methylome of Soil Bacterium Gemmatirosa kalamazoonensis KBS708T, a Member of the Rarely Cultivated Gemmatimonadetes Phylum.</title>
        <authorList>
            <person name="Debruyn J.M."/>
            <person name="Radosevich M."/>
            <person name="Wommack K.E."/>
            <person name="Polson S.W."/>
            <person name="Hauser L.J."/>
            <person name="Fawaz M.N."/>
            <person name="Korlach J."/>
            <person name="Tsai Y.C."/>
        </authorList>
    </citation>
    <scope>NUCLEOTIDE SEQUENCE [LARGE SCALE GENOMIC DNA]</scope>
    <source>
        <strain evidence="2 3">KBS708</strain>
        <plasmid evidence="3">Plasmid 2</plasmid>
    </source>
</reference>
<evidence type="ECO:0000259" key="1">
    <source>
        <dbReference type="Pfam" id="PF01261"/>
    </source>
</evidence>
<keyword evidence="2" id="KW-0614">Plasmid</keyword>
<dbReference type="GO" id="GO:0016853">
    <property type="term" value="F:isomerase activity"/>
    <property type="evidence" value="ECO:0007669"/>
    <property type="project" value="UniProtKB-KW"/>
</dbReference>
<name>W0RQ76_9BACT</name>
<feature type="domain" description="Xylose isomerase-like TIM barrel" evidence="1">
    <location>
        <begin position="74"/>
        <end position="288"/>
    </location>
</feature>
<dbReference type="eggNOG" id="COG1082">
    <property type="taxonomic scope" value="Bacteria"/>
</dbReference>
<dbReference type="InterPro" id="IPR050312">
    <property type="entry name" value="IolE/XylAMocC-like"/>
</dbReference>
<dbReference type="InParanoid" id="W0RQ76"/>
<dbReference type="InterPro" id="IPR013022">
    <property type="entry name" value="Xyl_isomerase-like_TIM-brl"/>
</dbReference>
<dbReference type="OrthoDB" id="1117096at2"/>
<dbReference type="PANTHER" id="PTHR12110">
    <property type="entry name" value="HYDROXYPYRUVATE ISOMERASE"/>
    <property type="match status" value="1"/>
</dbReference>
<dbReference type="Pfam" id="PF01261">
    <property type="entry name" value="AP_endonuc_2"/>
    <property type="match status" value="1"/>
</dbReference>
<dbReference type="PANTHER" id="PTHR12110:SF41">
    <property type="entry name" value="INOSOSE DEHYDRATASE"/>
    <property type="match status" value="1"/>
</dbReference>
<dbReference type="Proteomes" id="UP000019151">
    <property type="component" value="Plasmid 2"/>
</dbReference>
<dbReference type="InterPro" id="IPR036237">
    <property type="entry name" value="Xyl_isomerase-like_sf"/>
</dbReference>
<dbReference type="KEGG" id="gba:J421_5614"/>
<sequence length="301" mass="32358">MSEELFVRRTFLRVAAAGTAGAALGLPRAARASTASAAPDAPSAAAPGPTAPVRLGVASYSLRKFPRAKAIEMTKALGVKWINLKSVHLDYDLPAADIDAARREIEAAGLTIVGGGTITFDKDTDDGVRRYFEYAKRAGMPVMVATGAPEVMPRVERFAKQYDIQVAIHNHGPEDKHFPSPYDVLKLVKNMDRRMGLCMDIGHSTRAGADIVQAAADAGPRLLDMHAKDLKDGTAKESQCIVGEGVLPIADLFRQLVKQRYAGVVNLEYEIDADDPLPGMQRSFAYMRGVLAGITPSARKA</sequence>
<gene>
    <name evidence="2" type="ORF">J421_5614</name>
</gene>
<dbReference type="RefSeq" id="WP_025414456.1">
    <property type="nucleotide sequence ID" value="NZ_CP007130.1"/>
</dbReference>
<dbReference type="EMBL" id="CP007130">
    <property type="protein sequence ID" value="AHG93149.1"/>
    <property type="molecule type" value="Genomic_DNA"/>
</dbReference>
<dbReference type="PROSITE" id="PS51318">
    <property type="entry name" value="TAT"/>
    <property type="match status" value="1"/>
</dbReference>
<keyword evidence="3" id="KW-1185">Reference proteome</keyword>
<dbReference type="SUPFAM" id="SSF51658">
    <property type="entry name" value="Xylose isomerase-like"/>
    <property type="match status" value="1"/>
</dbReference>
<dbReference type="AlphaFoldDB" id="W0RQ76"/>
<dbReference type="InterPro" id="IPR006311">
    <property type="entry name" value="TAT_signal"/>
</dbReference>
<organism evidence="2 3">
    <name type="scientific">Gemmatirosa kalamazoonensis</name>
    <dbReference type="NCBI Taxonomy" id="861299"/>
    <lineage>
        <taxon>Bacteria</taxon>
        <taxon>Pseudomonadati</taxon>
        <taxon>Gemmatimonadota</taxon>
        <taxon>Gemmatimonadia</taxon>
        <taxon>Gemmatimonadales</taxon>
        <taxon>Gemmatimonadaceae</taxon>
        <taxon>Gemmatirosa</taxon>
    </lineage>
</organism>
<evidence type="ECO:0000313" key="3">
    <source>
        <dbReference type="Proteomes" id="UP000019151"/>
    </source>
</evidence>
<proteinExistence type="predicted"/>
<accession>W0RQ76</accession>
<geneLocation type="plasmid" evidence="2 3">
    <name>2</name>
</geneLocation>